<organism evidence="3 4">
    <name type="scientific">Loxostege sticticalis</name>
    <name type="common">Beet webworm moth</name>
    <dbReference type="NCBI Taxonomy" id="481309"/>
    <lineage>
        <taxon>Eukaryota</taxon>
        <taxon>Metazoa</taxon>
        <taxon>Ecdysozoa</taxon>
        <taxon>Arthropoda</taxon>
        <taxon>Hexapoda</taxon>
        <taxon>Insecta</taxon>
        <taxon>Pterygota</taxon>
        <taxon>Neoptera</taxon>
        <taxon>Endopterygota</taxon>
        <taxon>Lepidoptera</taxon>
        <taxon>Glossata</taxon>
        <taxon>Ditrysia</taxon>
        <taxon>Pyraloidea</taxon>
        <taxon>Crambidae</taxon>
        <taxon>Pyraustinae</taxon>
        <taxon>Loxostege</taxon>
    </lineage>
</organism>
<evidence type="ECO:0000256" key="1">
    <source>
        <dbReference type="SAM" id="MobiDB-lite"/>
    </source>
</evidence>
<comment type="caution">
    <text evidence="3">The sequence shown here is derived from an EMBL/GenBank/DDBJ whole genome shotgun (WGS) entry which is preliminary data.</text>
</comment>
<dbReference type="EMBL" id="JBEDNZ010000001">
    <property type="protein sequence ID" value="KAL0851971.1"/>
    <property type="molecule type" value="Genomic_DNA"/>
</dbReference>
<feature type="chain" id="PRO_5044783495" evidence="2">
    <location>
        <begin position="24"/>
        <end position="158"/>
    </location>
</feature>
<dbReference type="Proteomes" id="UP001549921">
    <property type="component" value="Unassembled WGS sequence"/>
</dbReference>
<dbReference type="AlphaFoldDB" id="A0ABD0TRK8"/>
<feature type="region of interest" description="Disordered" evidence="1">
    <location>
        <begin position="135"/>
        <end position="158"/>
    </location>
</feature>
<feature type="compositionally biased region" description="Polar residues" evidence="1">
    <location>
        <begin position="149"/>
        <end position="158"/>
    </location>
</feature>
<evidence type="ECO:0000256" key="2">
    <source>
        <dbReference type="SAM" id="SignalP"/>
    </source>
</evidence>
<evidence type="ECO:0000313" key="4">
    <source>
        <dbReference type="Proteomes" id="UP001549921"/>
    </source>
</evidence>
<protein>
    <submittedName>
        <fullName evidence="3">Uncharacterized protein</fullName>
    </submittedName>
</protein>
<feature type="signal peptide" evidence="2">
    <location>
        <begin position="1"/>
        <end position="23"/>
    </location>
</feature>
<proteinExistence type="predicted"/>
<gene>
    <name evidence="3" type="ORF">ABMA28_000248</name>
</gene>
<keyword evidence="2" id="KW-0732">Signal</keyword>
<reference evidence="3 4" key="1">
    <citation type="submission" date="2024-06" db="EMBL/GenBank/DDBJ databases">
        <title>A chromosome-level genome assembly of beet webworm, Loxostege sticticalis.</title>
        <authorList>
            <person name="Zhang Y."/>
        </authorList>
    </citation>
    <scope>NUCLEOTIDE SEQUENCE [LARGE SCALE GENOMIC DNA]</scope>
    <source>
        <strain evidence="3">AQ028</strain>
        <tissue evidence="3">Male pupae</tissue>
    </source>
</reference>
<accession>A0ABD0TRK8</accession>
<evidence type="ECO:0000313" key="3">
    <source>
        <dbReference type="EMBL" id="KAL0851971.1"/>
    </source>
</evidence>
<sequence length="158" mass="17575">MYPDSNGVMCLLLSLALISTSEAFFLKWASDSTRPAVSQKTWMQQMQQPSPYRYQYVYSPYEARKVYQPQVQQPQYAQPEAMPQSMAPIPINVPAGTSLTPVSLQRVQLVPCMCPIAPEDAEKVQEVGPGPYLAQTYTYSAPQKKPLDSDNNPSPVGN</sequence>
<name>A0ABD0TRK8_LOXSC</name>